<proteinExistence type="predicted"/>
<dbReference type="OrthoDB" id="4735656at2"/>
<evidence type="ECO:0000259" key="2">
    <source>
        <dbReference type="Pfam" id="PF20058"/>
    </source>
</evidence>
<feature type="region of interest" description="Disordered" evidence="1">
    <location>
        <begin position="80"/>
        <end position="102"/>
    </location>
</feature>
<dbReference type="STRING" id="260086.SAMN05216207_103236"/>
<evidence type="ECO:0000313" key="3">
    <source>
        <dbReference type="EMBL" id="SFO13700.1"/>
    </source>
</evidence>
<accession>A0A1I5EQK9</accession>
<sequence>MATHEQIETWLDAVERELGLHGTVESSQGLDAVARITELVADRVGPAAAGRTAFLIGAAAGRAEEPPVAAQDFTEKIGALARSWNADTERAEPPNDPANRAG</sequence>
<dbReference type="EMBL" id="FOUY01000032">
    <property type="protein sequence ID" value="SFO13700.1"/>
    <property type="molecule type" value="Genomic_DNA"/>
</dbReference>
<dbReference type="InterPro" id="IPR045598">
    <property type="entry name" value="DUF6457"/>
</dbReference>
<evidence type="ECO:0000256" key="1">
    <source>
        <dbReference type="SAM" id="MobiDB-lite"/>
    </source>
</evidence>
<gene>
    <name evidence="3" type="ORF">SAMN05216207_103236</name>
</gene>
<name>A0A1I5EQK9_PSUAM</name>
<dbReference type="Proteomes" id="UP000199614">
    <property type="component" value="Unassembled WGS sequence"/>
</dbReference>
<feature type="domain" description="DUF6457" evidence="2">
    <location>
        <begin position="3"/>
        <end position="88"/>
    </location>
</feature>
<protein>
    <recommendedName>
        <fullName evidence="2">DUF6457 domain-containing protein</fullName>
    </recommendedName>
</protein>
<reference evidence="3 4" key="1">
    <citation type="submission" date="2016-10" db="EMBL/GenBank/DDBJ databases">
        <authorList>
            <person name="de Groot N.N."/>
        </authorList>
    </citation>
    <scope>NUCLEOTIDE SEQUENCE [LARGE SCALE GENOMIC DNA]</scope>
    <source>
        <strain evidence="3 4">CGMCC 4.1877</strain>
    </source>
</reference>
<dbReference type="Pfam" id="PF20058">
    <property type="entry name" value="DUF6457"/>
    <property type="match status" value="1"/>
</dbReference>
<evidence type="ECO:0000313" key="4">
    <source>
        <dbReference type="Proteomes" id="UP000199614"/>
    </source>
</evidence>
<dbReference type="RefSeq" id="WP_093350541.1">
    <property type="nucleotide sequence ID" value="NZ_FOUY01000032.1"/>
</dbReference>
<keyword evidence="4" id="KW-1185">Reference proteome</keyword>
<organism evidence="3 4">
    <name type="scientific">Pseudonocardia ammonioxydans</name>
    <dbReference type="NCBI Taxonomy" id="260086"/>
    <lineage>
        <taxon>Bacteria</taxon>
        <taxon>Bacillati</taxon>
        <taxon>Actinomycetota</taxon>
        <taxon>Actinomycetes</taxon>
        <taxon>Pseudonocardiales</taxon>
        <taxon>Pseudonocardiaceae</taxon>
        <taxon>Pseudonocardia</taxon>
    </lineage>
</organism>
<dbReference type="AlphaFoldDB" id="A0A1I5EQK9"/>